<sequence length="109" mass="12090">MDKEFSLYDPPVLNNFSHLSKQKSSGLRGKGQTAETPVEDFSKHLAYSLILLRAQGYPCTFYGDLYGARSEHAKLPSCGTKLADIALARSLYAYGDQNDYFDNPNCTDA</sequence>
<dbReference type="EMBL" id="QJNS01000013">
    <property type="protein sequence ID" value="RYO94069.1"/>
    <property type="molecule type" value="Genomic_DNA"/>
</dbReference>
<dbReference type="InterPro" id="IPR017853">
    <property type="entry name" value="GH"/>
</dbReference>
<protein>
    <submittedName>
        <fullName evidence="1">Uncharacterized protein</fullName>
    </submittedName>
</protein>
<dbReference type="Proteomes" id="UP000294003">
    <property type="component" value="Unassembled WGS sequence"/>
</dbReference>
<organism evidence="1 2">
    <name type="scientific">Monosporascus cannonballus</name>
    <dbReference type="NCBI Taxonomy" id="155416"/>
    <lineage>
        <taxon>Eukaryota</taxon>
        <taxon>Fungi</taxon>
        <taxon>Dikarya</taxon>
        <taxon>Ascomycota</taxon>
        <taxon>Pezizomycotina</taxon>
        <taxon>Sordariomycetes</taxon>
        <taxon>Xylariomycetidae</taxon>
        <taxon>Xylariales</taxon>
        <taxon>Xylariales incertae sedis</taxon>
        <taxon>Monosporascus</taxon>
    </lineage>
</organism>
<proteinExistence type="predicted"/>
<dbReference type="SUPFAM" id="SSF51445">
    <property type="entry name" value="(Trans)glycosidases"/>
    <property type="match status" value="1"/>
</dbReference>
<dbReference type="Gene3D" id="3.20.20.80">
    <property type="entry name" value="Glycosidases"/>
    <property type="match status" value="1"/>
</dbReference>
<name>A0ABY0HLI7_9PEZI</name>
<accession>A0ABY0HLI7</accession>
<reference evidence="1 2" key="1">
    <citation type="submission" date="2018-06" db="EMBL/GenBank/DDBJ databases">
        <title>Complete Genomes of Monosporascus.</title>
        <authorList>
            <person name="Robinson A.J."/>
            <person name="Natvig D.O."/>
        </authorList>
    </citation>
    <scope>NUCLEOTIDE SEQUENCE [LARGE SCALE GENOMIC DNA]</scope>
    <source>
        <strain evidence="1 2">CBS 609.92</strain>
    </source>
</reference>
<comment type="caution">
    <text evidence="1">The sequence shown here is derived from an EMBL/GenBank/DDBJ whole genome shotgun (WGS) entry which is preliminary data.</text>
</comment>
<keyword evidence="2" id="KW-1185">Reference proteome</keyword>
<gene>
    <name evidence="1" type="ORF">DL762_000817</name>
</gene>
<evidence type="ECO:0000313" key="2">
    <source>
        <dbReference type="Proteomes" id="UP000294003"/>
    </source>
</evidence>
<evidence type="ECO:0000313" key="1">
    <source>
        <dbReference type="EMBL" id="RYO94069.1"/>
    </source>
</evidence>